<keyword evidence="2" id="KW-0732">Signal</keyword>
<organism evidence="3 4">
    <name type="scientific">Longimicrobium terrae</name>
    <dbReference type="NCBI Taxonomy" id="1639882"/>
    <lineage>
        <taxon>Bacteria</taxon>
        <taxon>Pseudomonadati</taxon>
        <taxon>Gemmatimonadota</taxon>
        <taxon>Longimicrobiia</taxon>
        <taxon>Longimicrobiales</taxon>
        <taxon>Longimicrobiaceae</taxon>
        <taxon>Longimicrobium</taxon>
    </lineage>
</organism>
<sequence length="178" mass="17202">MNARFWMVSALPLAFAACGGGDAAEGGAADSTATVSAAPAPEMNPAPAPAMDSGAAAPAAGMVAMNAVGASGVTGQVQVMDHGANESMVAVTLTAPGTTTHSGHIHEGTCDAPGKVVVPLQDVTLANGTGTSSTTIPVPLATVMNGKHIVAYHEKSGTEPGSPVVCGAIPAQSATAAM</sequence>
<reference evidence="3 4" key="1">
    <citation type="submission" date="2020-08" db="EMBL/GenBank/DDBJ databases">
        <title>Genomic Encyclopedia of Type Strains, Phase IV (KMG-IV): sequencing the most valuable type-strain genomes for metagenomic binning, comparative biology and taxonomic classification.</title>
        <authorList>
            <person name="Goeker M."/>
        </authorList>
    </citation>
    <scope>NUCLEOTIDE SEQUENCE [LARGE SCALE GENOMIC DNA]</scope>
    <source>
        <strain evidence="3 4">DSM 29007</strain>
    </source>
</reference>
<feature type="region of interest" description="Disordered" evidence="1">
    <location>
        <begin position="35"/>
        <end position="54"/>
    </location>
</feature>
<gene>
    <name evidence="3" type="ORF">HNQ61_000425</name>
</gene>
<evidence type="ECO:0000256" key="1">
    <source>
        <dbReference type="SAM" id="MobiDB-lite"/>
    </source>
</evidence>
<dbReference type="RefSeq" id="WP_170031219.1">
    <property type="nucleotide sequence ID" value="NZ_JABDTL010000001.1"/>
</dbReference>
<dbReference type="Proteomes" id="UP000582837">
    <property type="component" value="Unassembled WGS sequence"/>
</dbReference>
<dbReference type="EMBL" id="JACHIA010000001">
    <property type="protein sequence ID" value="MBB6068814.1"/>
    <property type="molecule type" value="Genomic_DNA"/>
</dbReference>
<comment type="caution">
    <text evidence="3">The sequence shown here is derived from an EMBL/GenBank/DDBJ whole genome shotgun (WGS) entry which is preliminary data.</text>
</comment>
<dbReference type="AlphaFoldDB" id="A0A841GUL9"/>
<feature type="chain" id="PRO_5032658005" description="CHRD domain-containing protein" evidence="2">
    <location>
        <begin position="24"/>
        <end position="178"/>
    </location>
</feature>
<evidence type="ECO:0008006" key="5">
    <source>
        <dbReference type="Google" id="ProtNLM"/>
    </source>
</evidence>
<keyword evidence="4" id="KW-1185">Reference proteome</keyword>
<feature type="signal peptide" evidence="2">
    <location>
        <begin position="1"/>
        <end position="23"/>
    </location>
</feature>
<evidence type="ECO:0000313" key="4">
    <source>
        <dbReference type="Proteomes" id="UP000582837"/>
    </source>
</evidence>
<evidence type="ECO:0000256" key="2">
    <source>
        <dbReference type="SAM" id="SignalP"/>
    </source>
</evidence>
<dbReference type="PROSITE" id="PS51257">
    <property type="entry name" value="PROKAR_LIPOPROTEIN"/>
    <property type="match status" value="1"/>
</dbReference>
<evidence type="ECO:0000313" key="3">
    <source>
        <dbReference type="EMBL" id="MBB6068814.1"/>
    </source>
</evidence>
<accession>A0A841GUL9</accession>
<protein>
    <recommendedName>
        <fullName evidence="5">CHRD domain-containing protein</fullName>
    </recommendedName>
</protein>
<proteinExistence type="predicted"/>
<name>A0A841GUL9_9BACT</name>